<protein>
    <submittedName>
        <fullName evidence="2">Uncharacterized protein</fullName>
    </submittedName>
</protein>
<keyword evidence="1" id="KW-0472">Membrane</keyword>
<sequence length="63" mass="7444">MLKVIGHIAFIILFLFISFFGIGPVIFADGTMNERIMNLLIIILAYVILIWLYRIFIRKMRIK</sequence>
<name>A0ABT1SG83_9FIRM</name>
<dbReference type="EMBL" id="JANGAC010000021">
    <property type="protein sequence ID" value="MCQ4925372.1"/>
    <property type="molecule type" value="Genomic_DNA"/>
</dbReference>
<dbReference type="RefSeq" id="WP_256312859.1">
    <property type="nucleotide sequence ID" value="NZ_JANGAC010000021.1"/>
</dbReference>
<dbReference type="InterPro" id="IPR054229">
    <property type="entry name" value="DUF6954"/>
</dbReference>
<dbReference type="Proteomes" id="UP001524478">
    <property type="component" value="Unassembled WGS sequence"/>
</dbReference>
<gene>
    <name evidence="2" type="ORF">NE686_19870</name>
</gene>
<evidence type="ECO:0000313" key="3">
    <source>
        <dbReference type="Proteomes" id="UP001524478"/>
    </source>
</evidence>
<keyword evidence="3" id="KW-1185">Reference proteome</keyword>
<comment type="caution">
    <text evidence="2">The sequence shown here is derived from an EMBL/GenBank/DDBJ whole genome shotgun (WGS) entry which is preliminary data.</text>
</comment>
<evidence type="ECO:0000313" key="2">
    <source>
        <dbReference type="EMBL" id="MCQ4925372.1"/>
    </source>
</evidence>
<organism evidence="2 3">
    <name type="scientific">Tissierella carlieri</name>
    <dbReference type="NCBI Taxonomy" id="689904"/>
    <lineage>
        <taxon>Bacteria</taxon>
        <taxon>Bacillati</taxon>
        <taxon>Bacillota</taxon>
        <taxon>Tissierellia</taxon>
        <taxon>Tissierellales</taxon>
        <taxon>Tissierellaceae</taxon>
        <taxon>Tissierella</taxon>
    </lineage>
</organism>
<accession>A0ABT1SG83</accession>
<reference evidence="2 3" key="1">
    <citation type="submission" date="2022-06" db="EMBL/GenBank/DDBJ databases">
        <title>Isolation of gut microbiota from human fecal samples.</title>
        <authorList>
            <person name="Pamer E.G."/>
            <person name="Barat B."/>
            <person name="Waligurski E."/>
            <person name="Medina S."/>
            <person name="Paddock L."/>
            <person name="Mostad J."/>
        </authorList>
    </citation>
    <scope>NUCLEOTIDE SEQUENCE [LARGE SCALE GENOMIC DNA]</scope>
    <source>
        <strain evidence="2 3">DFI.7.95</strain>
    </source>
</reference>
<feature type="transmembrane region" description="Helical" evidence="1">
    <location>
        <begin position="7"/>
        <end position="27"/>
    </location>
</feature>
<evidence type="ECO:0000256" key="1">
    <source>
        <dbReference type="SAM" id="Phobius"/>
    </source>
</evidence>
<keyword evidence="1" id="KW-1133">Transmembrane helix</keyword>
<feature type="transmembrane region" description="Helical" evidence="1">
    <location>
        <begin position="39"/>
        <end position="57"/>
    </location>
</feature>
<proteinExistence type="predicted"/>
<keyword evidence="1" id="KW-0812">Transmembrane</keyword>
<dbReference type="Pfam" id="PF22268">
    <property type="entry name" value="DUF6954"/>
    <property type="match status" value="1"/>
</dbReference>